<dbReference type="STRING" id="152573.SAMN04488051_103354"/>
<dbReference type="SMART" id="SM00749">
    <property type="entry name" value="BON"/>
    <property type="match status" value="1"/>
</dbReference>
<dbReference type="Pfam" id="PF04972">
    <property type="entry name" value="BON"/>
    <property type="match status" value="1"/>
</dbReference>
<dbReference type="EMBL" id="FNRM01000003">
    <property type="protein sequence ID" value="SEA47346.1"/>
    <property type="molecule type" value="Genomic_DNA"/>
</dbReference>
<sequence>MKFHHNLSLLVVALPLLALTACDTNRASSTTVQAGAVHDNDSQLHADVSRELRSHAVFGQSNITVTAVRGYITLDGTVASDADKKSVAELVQQVDGVRGVRNNLVITTVSVGN</sequence>
<keyword evidence="1" id="KW-0732">Signal</keyword>
<evidence type="ECO:0000313" key="4">
    <source>
        <dbReference type="Proteomes" id="UP000198773"/>
    </source>
</evidence>
<dbReference type="OrthoDB" id="5733310at2"/>
<keyword evidence="4" id="KW-1185">Reference proteome</keyword>
<protein>
    <submittedName>
        <fullName evidence="3">BON domain-containing protein</fullName>
    </submittedName>
</protein>
<feature type="chain" id="PRO_5011462148" evidence="1">
    <location>
        <begin position="21"/>
        <end position="113"/>
    </location>
</feature>
<dbReference type="AlphaFoldDB" id="A0A1H4BGX5"/>
<dbReference type="InterPro" id="IPR007055">
    <property type="entry name" value="BON_dom"/>
</dbReference>
<gene>
    <name evidence="3" type="ORF">SAMN04488051_103354</name>
</gene>
<evidence type="ECO:0000256" key="1">
    <source>
        <dbReference type="SAM" id="SignalP"/>
    </source>
</evidence>
<name>A0A1H4BGX5_ALKAM</name>
<feature type="signal peptide" evidence="1">
    <location>
        <begin position="1"/>
        <end position="20"/>
    </location>
</feature>
<proteinExistence type="predicted"/>
<dbReference type="Proteomes" id="UP000198773">
    <property type="component" value="Unassembled WGS sequence"/>
</dbReference>
<organism evidence="3 4">
    <name type="scientific">Alkalimonas amylolytica</name>
    <dbReference type="NCBI Taxonomy" id="152573"/>
    <lineage>
        <taxon>Bacteria</taxon>
        <taxon>Pseudomonadati</taxon>
        <taxon>Pseudomonadota</taxon>
        <taxon>Gammaproteobacteria</taxon>
        <taxon>Alkalimonas</taxon>
    </lineage>
</organism>
<dbReference type="RefSeq" id="WP_091341677.1">
    <property type="nucleotide sequence ID" value="NZ_FNRM01000003.1"/>
</dbReference>
<evidence type="ECO:0000259" key="2">
    <source>
        <dbReference type="PROSITE" id="PS50914"/>
    </source>
</evidence>
<feature type="domain" description="BON" evidence="2">
    <location>
        <begin position="40"/>
        <end position="108"/>
    </location>
</feature>
<dbReference type="PROSITE" id="PS51257">
    <property type="entry name" value="PROKAR_LIPOPROTEIN"/>
    <property type="match status" value="1"/>
</dbReference>
<dbReference type="InterPro" id="IPR014004">
    <property type="entry name" value="Transpt-assoc_nodulatn_dom_bac"/>
</dbReference>
<reference evidence="3 4" key="1">
    <citation type="submission" date="2016-10" db="EMBL/GenBank/DDBJ databases">
        <authorList>
            <person name="de Groot N.N."/>
        </authorList>
    </citation>
    <scope>NUCLEOTIDE SEQUENCE [LARGE SCALE GENOMIC DNA]</scope>
    <source>
        <strain evidence="3 4">CGMCC 1.3430</strain>
    </source>
</reference>
<accession>A0A1H4BGX5</accession>
<dbReference type="Gene3D" id="3.30.1340.30">
    <property type="match status" value="1"/>
</dbReference>
<dbReference type="PROSITE" id="PS50914">
    <property type="entry name" value="BON"/>
    <property type="match status" value="1"/>
</dbReference>
<evidence type="ECO:0000313" key="3">
    <source>
        <dbReference type="EMBL" id="SEA47346.1"/>
    </source>
</evidence>